<dbReference type="Gene3D" id="2.60.40.10">
    <property type="entry name" value="Immunoglobulins"/>
    <property type="match status" value="7"/>
</dbReference>
<dbReference type="OrthoDB" id="120976at2759"/>
<feature type="domain" description="G8" evidence="9">
    <location>
        <begin position="1618"/>
        <end position="1748"/>
    </location>
</feature>
<dbReference type="SUPFAM" id="SSF51126">
    <property type="entry name" value="Pectin lyase-like"/>
    <property type="match status" value="1"/>
</dbReference>
<proteinExistence type="predicted"/>
<dbReference type="Pfam" id="PF24606">
    <property type="entry name" value="CEMIP_beta-hel"/>
    <property type="match status" value="2"/>
</dbReference>
<evidence type="ECO:0000313" key="11">
    <source>
        <dbReference type="Proteomes" id="UP000316079"/>
    </source>
</evidence>
<dbReference type="STRING" id="623744.A0A553N016"/>
<dbReference type="CDD" id="cd00603">
    <property type="entry name" value="IPT_PCSR"/>
    <property type="match status" value="5"/>
</dbReference>
<evidence type="ECO:0000256" key="4">
    <source>
        <dbReference type="ARBA" id="ARBA00022475"/>
    </source>
</evidence>
<keyword evidence="8" id="KW-0966">Cell projection</keyword>
<dbReference type="SUPFAM" id="SSF49503">
    <property type="entry name" value="Cupredoxins"/>
    <property type="match status" value="1"/>
</dbReference>
<organism evidence="10 11">
    <name type="scientific">Danionella cerebrum</name>
    <dbReference type="NCBI Taxonomy" id="2873325"/>
    <lineage>
        <taxon>Eukaryota</taxon>
        <taxon>Metazoa</taxon>
        <taxon>Chordata</taxon>
        <taxon>Craniata</taxon>
        <taxon>Vertebrata</taxon>
        <taxon>Euteleostomi</taxon>
        <taxon>Actinopterygii</taxon>
        <taxon>Neopterygii</taxon>
        <taxon>Teleostei</taxon>
        <taxon>Ostariophysi</taxon>
        <taxon>Cypriniformes</taxon>
        <taxon>Danionidae</taxon>
        <taxon>Danioninae</taxon>
        <taxon>Danionella</taxon>
    </lineage>
</organism>
<dbReference type="FunFam" id="2.60.40.10:FF:001552">
    <property type="entry name" value="PKHD1 like 1"/>
    <property type="match status" value="1"/>
</dbReference>
<evidence type="ECO:0000256" key="6">
    <source>
        <dbReference type="ARBA" id="ARBA00022989"/>
    </source>
</evidence>
<dbReference type="EMBL" id="SRMA01027169">
    <property type="protein sequence ID" value="TRY58765.1"/>
    <property type="molecule type" value="Genomic_DNA"/>
</dbReference>
<keyword evidence="11" id="KW-1185">Reference proteome</keyword>
<dbReference type="InterPro" id="IPR008972">
    <property type="entry name" value="Cupredoxin"/>
</dbReference>
<keyword evidence="6" id="KW-0472">Membrane</keyword>
<dbReference type="Pfam" id="PF10162">
    <property type="entry name" value="G8"/>
    <property type="match status" value="2"/>
</dbReference>
<dbReference type="Proteomes" id="UP000316079">
    <property type="component" value="Unassembled WGS sequence"/>
</dbReference>
<dbReference type="InterPro" id="IPR019316">
    <property type="entry name" value="G8_domain"/>
</dbReference>
<keyword evidence="6" id="KW-0812">Transmembrane</keyword>
<feature type="domain" description="G8" evidence="9">
    <location>
        <begin position="836"/>
        <end position="956"/>
    </location>
</feature>
<evidence type="ECO:0000259" key="9">
    <source>
        <dbReference type="PROSITE" id="PS51484"/>
    </source>
</evidence>
<dbReference type="SMART" id="SM01225">
    <property type="entry name" value="G8"/>
    <property type="match status" value="2"/>
</dbReference>
<dbReference type="Pfam" id="PF01833">
    <property type="entry name" value="TIG"/>
    <property type="match status" value="7"/>
</dbReference>
<comment type="caution">
    <text evidence="10">The sequence shown here is derived from an EMBL/GenBank/DDBJ whole genome shotgun (WGS) entry which is preliminary data.</text>
</comment>
<keyword evidence="6" id="KW-1133">Transmembrane helix</keyword>
<dbReference type="PROSITE" id="PS51484">
    <property type="entry name" value="G8"/>
    <property type="match status" value="2"/>
</dbReference>
<gene>
    <name evidence="10" type="ORF">DNTS_034594</name>
</gene>
<dbReference type="PANTHER" id="PTHR46769:SF2">
    <property type="entry name" value="FIBROCYSTIN-L ISOFORM 2 PRECURSOR-RELATED"/>
    <property type="match status" value="1"/>
</dbReference>
<dbReference type="InterPro" id="IPR013783">
    <property type="entry name" value="Ig-like_fold"/>
</dbReference>
<reference evidence="10 11" key="1">
    <citation type="journal article" date="2019" name="Sci. Data">
        <title>Hybrid genome assembly and annotation of Danionella translucida.</title>
        <authorList>
            <person name="Kadobianskyi M."/>
            <person name="Schulze L."/>
            <person name="Schuelke M."/>
            <person name="Judkewitz B."/>
        </authorList>
    </citation>
    <scope>NUCLEOTIDE SEQUENCE [LARGE SCALE GENOMIC DNA]</scope>
    <source>
        <strain evidence="10 11">Bolton</strain>
    </source>
</reference>
<evidence type="ECO:0000256" key="7">
    <source>
        <dbReference type="ARBA" id="ARBA00023180"/>
    </source>
</evidence>
<sequence>MPQNGSSVIIGAVECDLLKWTNGNITCLLPTLPPAVYNVYVRVGNRGYPLTSPGINASIEYALEVTGFSPSVGSLYGGTTITVTGTGFSPELQDNNITLGDTQCRVTAASDLHLECVTQSRDTTYTVTNQVYGQGYAWSPSALIASVGDTVVWRWDAPAFVRGLGYRVFSVSSPSGTDYDGIAFSSFFTYRFTSPGVYYYSSGYIDSGRQRTLQGVVTVLPLEEHTVELQLFVTGIKASMNMGNVNSSASGNLGCMQNASRFFTFTSCASPVVLQITPDHGTTHDIIRINGSGFSSSNYANEVKVGDVPCSIINSTSTEINCQLMPDSGAPVGVPLPVTVRVNKLGSAILSMPKEMNRRFVVLPVVDSIFPSVGSTTGYTRLYISGSGLSYGSVTVANVKCSVVSMDYSHVVCDTTPSAAGKGSVTVYVNSIASSCSSDCTFEYSGSIAPQVTSVLPNMITGNATTVVVSGSGFGNNSADLMVSASNITFQVTEVTDSNITVLVGALPSGTHLLKVVVMSKGLATGSAILTSVAQASISPTSGSIAGGTPIVITGNGFVSGNTTVKFGSSLCRILDVTPDTVRCLTPAHAEGLVQVNINVFTINYPPQQFNYTREKTPNITSVAPTTGPVGTQITVSGVGFGTDPALVSLEIAGVACNISSITDTQLLCTVGEHSGGTFPLLFKHQVKGYAVSQSVFTYELLLTGVTPNEGSEATKVCMVAVLNGGDSVNLTSGYTYKSSLTAVISNVTPRRGGTAGGTRLTVTGSGFSSNVSEVMVTIAGSVCDIQSANETQIICVTNAQPKSQDARVRVQLGNRGIARMDNASFFYIDVWSSPYTWGGLSPPDEGTFAVITAGQTILLDTSTPVLKMLLIQGGRLIFDEADIELQAENILITDGGALQIGTEQAPFQHKAIITLHGHLRSPELPVYGTKTLGVRQGVLDLHGIPVPMTWTRLSQTAQSGSNMLTLMDGVTWNAGDEIVIASTGHRHSQIENELKRIASVSADGRTLTLTEPLTYTHLGVSVTLPDGTVFEAGQRWVFSPETLLSVDPIMQSGVIRLLLVLMDSTRFKQQVKLRREFTTQTCFQGRFGEEVGSDQFGGCIMFHAPQPNQNLAVGRIEYVELFNVGQAFRLGRYPIHWHLMGDVQFKSYVRGCGIHQAYNRAVTIHNTHNLLVERNVIYNIMGGAFFIEDGIETGNILQYNLAVFVKQSTSLLNDDVTPAAYWVTNPNNTIRHNAAAGGTHFGFWYRMHDHPDGPSYDANICQKRVPLGQFFNNTVHSQGWFGLWIFQEFFPMRTGGCSSSTPLPAIFRRFTSWNNEKGAEWVNVGAVQFSEFLMVNNEKAGVESKRIIQQYVSGWGLDGGAAVVNSTMVGHVDELGLGSSYCTARGVVLPLDDGMSVINTRFINFDRPSCAAIGVAEIVGTCMFRCGGWSARFSGIQYFQTPNKAWFRWEHEVALVDIDGSLTGNASYKVIPMSNLLDPGHCFPGTEWSIGVPGAVCDGTISFHRLVVFNPSPPSLVSKDVIVTNSYGTCVLPFLKKIVTHTMGWMAMLPMGQTYNWYFDGASQITNISYNGMVYGFRPENYIVMNHNLTQAPDRFRIIDDRNGSSQSLNPTVNVNGDWYFNQSSKNLYYMGVWIVMDRNTPSLNKLTIVGVLEIPDTNNFTSAGSTQYNTIVLNATYISIQGGRLIAGWPDEPFRGQLQIVLRGSYSTPDWLLPSGPNQGSKVLGVFGSLDLYGIPHNVYHTKLASTSQAGNSTISLQESVDWKVGDKILLSTTSYDPWETEIRTIASVSDYGRTLTLDQPLTYKHIGESHTVPGTSRSYQLAGNVALLTRNIKIMGQESPEMYSQSYGARVLVGTFFSGGITFRGKAQLRNVQFYHTGQEGWNDVSDPRYSLAFLDLGSVAGESYVKGCSFHDGFAPAVGVYGTDGLSIDDNVVHHTVGEGIRVWGDGNVIRRNLVTMTLWPGSYNGRAEEFNFVWNAAIEVNEATNVVLQGNIVAGYERVGYRIDGEPCPGSRNTVDQWSQNEAHGGLYGLYMNKDGLPGCSQIQGFTVWRSFDFGIYVQVIMNVLISNVSLIDNGMGIMSLIYSPPSVSHMFSDKTVRVQGSLIVGSSPNFSCSDSLSSTMTYVTLSGSHRAPRPPNGGRSGVCWPTFESDQNHAPQKPHPGLMSYNAISGLMIISDTTFVGFRSVCTTERNYMFMTNPGNEDLQHPISVERITKISSTEDSLAFIHRPDLSKVNPSDCVDMDCDAKKKSMLKDLDGSFLGAVGAVVPESEFEWNGDPRHGLGDYRIPKVMLTYLNGSRIPVAQIAPNKGVIRNNCTYMSTWQSYKCFGLNYRMLVIESLDADTETRRLSPVAVLGDKYVDLINGPQDHGWCAGYTCQKRVSLFHAIVATGKAFDIYFTSTTPQKLRLMMLNAGPTEVVRVAVFYSNPQRLDVYVNNSLIAPTNAQWNTGRTDYVLLQPTYTGQYVPNLNSTHGSNFFDQDYKMMNVLLRGSEPVQILTSPVLIVAFNLPAMTEEEFFGDNLISNLAAFLKIPAYKIRITNIVREGTSARRRRATGLTVQVEIREPPAQSTTTSNTTTESDQQFTALKNIADDLGRAVLSGNLSQSIGFNVSSVGIVPPPPSSSDPTWNNVATQEVSREEPQVATVRTVASLVVVVQPVAGLSLGALSVQPSIKALDASGECVSVGVTTLTISAVLKDTNGNPVEGLYGNTTISFSDCWANFTDLSVNTSGENLKLVFTLNDWKADSRSFTVRAPTTPPPVVVPTDDNFPSIFDSSPEISSQSVYLITLLSALLLLLRQYE</sequence>
<dbReference type="FunFam" id="2.60.40.10:FF:000616">
    <property type="entry name" value="PKHD1 like 1"/>
    <property type="match status" value="1"/>
</dbReference>
<dbReference type="GO" id="GO:0005886">
    <property type="term" value="C:plasma membrane"/>
    <property type="evidence" value="ECO:0007669"/>
    <property type="project" value="UniProtKB-SubCell"/>
</dbReference>
<keyword evidence="7" id="KW-0325">Glycoprotein</keyword>
<dbReference type="GO" id="GO:0007399">
    <property type="term" value="P:nervous system development"/>
    <property type="evidence" value="ECO:0007669"/>
    <property type="project" value="UniProtKB-ARBA"/>
</dbReference>
<protein>
    <recommendedName>
        <fullName evidence="9">G8 domain-containing protein</fullName>
    </recommendedName>
</protein>
<evidence type="ECO:0000256" key="8">
    <source>
        <dbReference type="ARBA" id="ARBA00023273"/>
    </source>
</evidence>
<evidence type="ECO:0000256" key="3">
    <source>
        <dbReference type="ARBA" id="ARBA00004316"/>
    </source>
</evidence>
<name>A0A553N016_9TELE</name>
<evidence type="ECO:0000256" key="2">
    <source>
        <dbReference type="ARBA" id="ARBA00004236"/>
    </source>
</evidence>
<dbReference type="InterPro" id="IPR006626">
    <property type="entry name" value="PbH1"/>
</dbReference>
<keyword evidence="5" id="KW-0732">Signal</keyword>
<dbReference type="InterPro" id="IPR052387">
    <property type="entry name" value="Fibrocystin"/>
</dbReference>
<dbReference type="FunFam" id="2.60.40.10:FF:001057">
    <property type="entry name" value="PKHD1 like 1"/>
    <property type="match status" value="1"/>
</dbReference>
<dbReference type="InterPro" id="IPR014756">
    <property type="entry name" value="Ig_E-set"/>
</dbReference>
<keyword evidence="4" id="KW-1003">Cell membrane</keyword>
<dbReference type="InterPro" id="IPR011050">
    <property type="entry name" value="Pectin_lyase_fold/virulence"/>
</dbReference>
<dbReference type="FunFam" id="2.160.20.10:FF:000070">
    <property type="entry name" value="PKHD1 like 1"/>
    <property type="match status" value="1"/>
</dbReference>
<dbReference type="InterPro" id="IPR055401">
    <property type="entry name" value="CEMIP_beta-hel_dom"/>
</dbReference>
<dbReference type="InterPro" id="IPR002909">
    <property type="entry name" value="IPT_dom"/>
</dbReference>
<dbReference type="GO" id="GO:0042995">
    <property type="term" value="C:cell projection"/>
    <property type="evidence" value="ECO:0007669"/>
    <property type="project" value="UniProtKB-SubCell"/>
</dbReference>
<dbReference type="SMART" id="SM00429">
    <property type="entry name" value="IPT"/>
    <property type="match status" value="6"/>
</dbReference>
<dbReference type="PANTHER" id="PTHR46769">
    <property type="entry name" value="POLYCYSTIC KIDNEY AND HEPATIC DISEASE 1 (AUTOSOMAL RECESSIVE)-LIKE 1"/>
    <property type="match status" value="1"/>
</dbReference>
<dbReference type="FunFam" id="2.60.40.10:FF:001165">
    <property type="entry name" value="PKHD1 like 1"/>
    <property type="match status" value="1"/>
</dbReference>
<accession>A0A553N016</accession>
<evidence type="ECO:0000256" key="5">
    <source>
        <dbReference type="ARBA" id="ARBA00022729"/>
    </source>
</evidence>
<evidence type="ECO:0000256" key="1">
    <source>
        <dbReference type="ARBA" id="ARBA00004167"/>
    </source>
</evidence>
<comment type="subcellular location">
    <subcellularLocation>
        <location evidence="2">Cell membrane</location>
    </subcellularLocation>
    <subcellularLocation>
        <location evidence="3">Cell projection</location>
    </subcellularLocation>
    <subcellularLocation>
        <location evidence="1">Membrane</location>
        <topology evidence="1">Single-pass membrane protein</topology>
    </subcellularLocation>
</comment>
<dbReference type="SUPFAM" id="SSF81296">
    <property type="entry name" value="E set domains"/>
    <property type="match status" value="7"/>
</dbReference>
<dbReference type="SMART" id="SM00710">
    <property type="entry name" value="PbH1"/>
    <property type="match status" value="6"/>
</dbReference>
<evidence type="ECO:0000313" key="10">
    <source>
        <dbReference type="EMBL" id="TRY58765.1"/>
    </source>
</evidence>